<evidence type="ECO:0000313" key="8">
    <source>
        <dbReference type="EMBL" id="WVZ10328.1"/>
    </source>
</evidence>
<comment type="subcellular location">
    <subcellularLocation>
        <location evidence="1">Golgi apparatus membrane</location>
        <topology evidence="1">Single-pass type II membrane protein</topology>
    </subcellularLocation>
</comment>
<keyword evidence="3" id="KW-0328">Glycosyltransferase</keyword>
<keyword evidence="6" id="KW-0812">Transmembrane</keyword>
<keyword evidence="4" id="KW-0735">Signal-anchor</keyword>
<evidence type="ECO:0000256" key="3">
    <source>
        <dbReference type="ARBA" id="ARBA00022676"/>
    </source>
</evidence>
<comment type="similarity">
    <text evidence="2">Belongs to the glycosyltransferase 47 family.</text>
</comment>
<feature type="domain" description="Exostosin GT47" evidence="7">
    <location>
        <begin position="149"/>
        <end position="434"/>
    </location>
</feature>
<dbReference type="AlphaFoldDB" id="A0AAQ3NLD6"/>
<feature type="transmembrane region" description="Helical" evidence="6">
    <location>
        <begin position="29"/>
        <end position="46"/>
    </location>
</feature>
<evidence type="ECO:0000256" key="6">
    <source>
        <dbReference type="SAM" id="Phobius"/>
    </source>
</evidence>
<accession>A0AAQ3NLD6</accession>
<keyword evidence="3" id="KW-0808">Transferase</keyword>
<dbReference type="Proteomes" id="UP001374535">
    <property type="component" value="Chromosome 5"/>
</dbReference>
<keyword evidence="6" id="KW-1133">Transmembrane helix</keyword>
<dbReference type="GO" id="GO:0000139">
    <property type="term" value="C:Golgi membrane"/>
    <property type="evidence" value="ECO:0007669"/>
    <property type="project" value="UniProtKB-SubCell"/>
</dbReference>
<dbReference type="GO" id="GO:0016757">
    <property type="term" value="F:glycosyltransferase activity"/>
    <property type="evidence" value="ECO:0007669"/>
    <property type="project" value="UniProtKB-KW"/>
</dbReference>
<organism evidence="8 9">
    <name type="scientific">Vigna mungo</name>
    <name type="common">Black gram</name>
    <name type="synonym">Phaseolus mungo</name>
    <dbReference type="NCBI Taxonomy" id="3915"/>
    <lineage>
        <taxon>Eukaryota</taxon>
        <taxon>Viridiplantae</taxon>
        <taxon>Streptophyta</taxon>
        <taxon>Embryophyta</taxon>
        <taxon>Tracheophyta</taxon>
        <taxon>Spermatophyta</taxon>
        <taxon>Magnoliopsida</taxon>
        <taxon>eudicotyledons</taxon>
        <taxon>Gunneridae</taxon>
        <taxon>Pentapetalae</taxon>
        <taxon>rosids</taxon>
        <taxon>fabids</taxon>
        <taxon>Fabales</taxon>
        <taxon>Fabaceae</taxon>
        <taxon>Papilionoideae</taxon>
        <taxon>50 kb inversion clade</taxon>
        <taxon>NPAAA clade</taxon>
        <taxon>indigoferoid/millettioid clade</taxon>
        <taxon>Phaseoleae</taxon>
        <taxon>Vigna</taxon>
    </lineage>
</organism>
<dbReference type="InterPro" id="IPR040911">
    <property type="entry name" value="Exostosin_GT47"/>
</dbReference>
<dbReference type="InterPro" id="IPR004263">
    <property type="entry name" value="Exostosin"/>
</dbReference>
<dbReference type="Pfam" id="PF03016">
    <property type="entry name" value="Exostosin_GT47"/>
    <property type="match status" value="2"/>
</dbReference>
<evidence type="ECO:0000256" key="5">
    <source>
        <dbReference type="ARBA" id="ARBA00023034"/>
    </source>
</evidence>
<dbReference type="PANTHER" id="PTHR11062">
    <property type="entry name" value="EXOSTOSIN HEPARAN SULFATE GLYCOSYLTRANSFERASE -RELATED"/>
    <property type="match status" value="1"/>
</dbReference>
<protein>
    <recommendedName>
        <fullName evidence="7">Exostosin GT47 domain-containing protein</fullName>
    </recommendedName>
</protein>
<keyword evidence="9" id="KW-1185">Reference proteome</keyword>
<evidence type="ECO:0000256" key="1">
    <source>
        <dbReference type="ARBA" id="ARBA00004323"/>
    </source>
</evidence>
<gene>
    <name evidence="8" type="ORF">V8G54_014858</name>
</gene>
<dbReference type="EMBL" id="CP144696">
    <property type="protein sequence ID" value="WVZ10328.1"/>
    <property type="molecule type" value="Genomic_DNA"/>
</dbReference>
<feature type="domain" description="Exostosin GT47" evidence="7">
    <location>
        <begin position="547"/>
        <end position="833"/>
    </location>
</feature>
<name>A0AAQ3NLD6_VIGMU</name>
<keyword evidence="6" id="KW-0472">Membrane</keyword>
<evidence type="ECO:0000256" key="2">
    <source>
        <dbReference type="ARBA" id="ARBA00010271"/>
    </source>
</evidence>
<keyword evidence="5" id="KW-0333">Golgi apparatus</keyword>
<evidence type="ECO:0000256" key="4">
    <source>
        <dbReference type="ARBA" id="ARBA00022968"/>
    </source>
</evidence>
<dbReference type="PANTHER" id="PTHR11062:SF398">
    <property type="entry name" value="GLYCOSYLTRANSFERASE"/>
    <property type="match status" value="1"/>
</dbReference>
<proteinExistence type="inferred from homology"/>
<evidence type="ECO:0000313" key="9">
    <source>
        <dbReference type="Proteomes" id="UP001374535"/>
    </source>
</evidence>
<reference evidence="8 9" key="1">
    <citation type="journal article" date="2023" name="Life. Sci Alliance">
        <title>Evolutionary insights into 3D genome organization and epigenetic landscape of Vigna mungo.</title>
        <authorList>
            <person name="Junaid A."/>
            <person name="Singh B."/>
            <person name="Bhatia S."/>
        </authorList>
    </citation>
    <scope>NUCLEOTIDE SEQUENCE [LARGE SCALE GENOMIC DNA]</scope>
    <source>
        <strain evidence="8">Urdbean</strain>
    </source>
</reference>
<sequence>MLRIFDYIATVTFNPRTTMVPLRCSPPSLLFPFFLPILLFIFFTHLKGTHLSIDFPYFSLSTIKAITTQVQPHLHFLANSANTSLGHINKKRTSFDVIEEGLAKARASIQEAILSRNHSNSGKQEDFIPKGSIYRNPHAFHRSHKEMVKRFKVWVYEEGEQPLVHYGPVNDIYAIEGQFIDELDNSKRSPFKARNPDMAHAFFLPFSVVNVVHYVYKPYMSQNDYRRDRLQRLVEDYIGVVAEKYPYWNRSSGADHFLLSCHDWAPEISHANPKLFKNFIRVLCNANTSEGFQPKRDVAIPEVYLPVGKLGPPNLGQHPMNRTILAFFSGGAHGQIRKLLLKHWKDKDSQVQVHEYLQSGQNYTELMGLSKFCLCPSGYEVASPRVVEAINAGCVPVIISENYALPFGDVLNWNRFSVQIPVKNIPKIKTILQNVSEGNIRGSTSPQELLSTPNEAYNNTDLTRIKFGHGMKKKVTSLERIEEGLARSRAFIQKAIRYKNQTSLFKANFVPKASIYRNPQAFHQLNKILSSSVFLQPSNLGSHVEMMKRLKVWVYEEGEQPLVHDGPVNNKYSIEGQFIDEMDMAKKSHFKAHNPEQAHLFFLPFSVSKVIRYVYKPRRSRSDYDPPRLQRLVEDYIKVVANKYPYWNRSKGADHFFVSCHDWGPKVSYANPELFKYFIRVLCNANTSEGFQPNRDVSIPEVYLPVGKLGPPNMGQHLSNRPILAFFAGGAHGKIRKTLLKRWKNKDREVEVHEYLEKGEDYTKLMGMSKFCLCPSGHEVASPRVVEAIYAGCVPVIISHNYSLPFSDVLDWSEFSLEIAVERIAEIKIILQNVSRDKYRKLYYNVRSVGRHFVINRPAKPFDLIHMILHSLWLRRLNFQLTPS</sequence>
<evidence type="ECO:0000259" key="7">
    <source>
        <dbReference type="Pfam" id="PF03016"/>
    </source>
</evidence>